<dbReference type="GO" id="GO:0004181">
    <property type="term" value="F:metallocarboxypeptidase activity"/>
    <property type="evidence" value="ECO:0007669"/>
    <property type="project" value="InterPro"/>
</dbReference>
<evidence type="ECO:0000256" key="2">
    <source>
        <dbReference type="ARBA" id="ARBA00005988"/>
    </source>
</evidence>
<accession>A0A7G7GBE0</accession>
<dbReference type="Proteomes" id="UP000515237">
    <property type="component" value="Chromosome"/>
</dbReference>
<dbReference type="PANTHER" id="PTHR11705">
    <property type="entry name" value="PROTEASE FAMILY M14 CARBOXYPEPTIDASE A,B"/>
    <property type="match status" value="1"/>
</dbReference>
<dbReference type="EMBL" id="CP055156">
    <property type="protein sequence ID" value="QNF34474.1"/>
    <property type="molecule type" value="Genomic_DNA"/>
</dbReference>
<evidence type="ECO:0000313" key="5">
    <source>
        <dbReference type="EMBL" id="QNF34474.1"/>
    </source>
</evidence>
<organism evidence="5 6">
    <name type="scientific">Adhaeribacter swui</name>
    <dbReference type="NCBI Taxonomy" id="2086471"/>
    <lineage>
        <taxon>Bacteria</taxon>
        <taxon>Pseudomonadati</taxon>
        <taxon>Bacteroidota</taxon>
        <taxon>Cytophagia</taxon>
        <taxon>Cytophagales</taxon>
        <taxon>Hymenobacteraceae</taxon>
        <taxon>Adhaeribacter</taxon>
    </lineage>
</organism>
<feature type="signal peptide" evidence="3">
    <location>
        <begin position="1"/>
        <end position="18"/>
    </location>
</feature>
<dbReference type="GO" id="GO:0005615">
    <property type="term" value="C:extracellular space"/>
    <property type="evidence" value="ECO:0007669"/>
    <property type="project" value="TreeGrafter"/>
</dbReference>
<reference evidence="5 6" key="1">
    <citation type="journal article" date="2018" name="Int. J. Syst. Evol. Microbiol.">
        <title>Adhaeribacter swui sp. nov., isolated from wet mud.</title>
        <authorList>
            <person name="Kim D.U."/>
            <person name="Kim K.W."/>
            <person name="Kang M.S."/>
            <person name="Kim J.Y."/>
            <person name="Jang J.H."/>
            <person name="Kim M.K."/>
        </authorList>
    </citation>
    <scope>NUCLEOTIDE SEQUENCE [LARGE SCALE GENOMIC DNA]</scope>
    <source>
        <strain evidence="5 6">KCTC 52873</strain>
    </source>
</reference>
<evidence type="ECO:0000256" key="1">
    <source>
        <dbReference type="ARBA" id="ARBA00001947"/>
    </source>
</evidence>
<dbReference type="CDD" id="cd06241">
    <property type="entry name" value="M14-like"/>
    <property type="match status" value="1"/>
</dbReference>
<evidence type="ECO:0000259" key="4">
    <source>
        <dbReference type="Pfam" id="PF00246"/>
    </source>
</evidence>
<dbReference type="AlphaFoldDB" id="A0A7G7GBE0"/>
<comment type="similarity">
    <text evidence="2">Belongs to the peptidase M14 family.</text>
</comment>
<dbReference type="PANTHER" id="PTHR11705:SF145">
    <property type="entry name" value="PEPTIDASE M14 CARBOXYPEPTIDASE A DOMAIN-CONTAINING PROTEIN"/>
    <property type="match status" value="1"/>
</dbReference>
<dbReference type="SUPFAM" id="SSF53187">
    <property type="entry name" value="Zn-dependent exopeptidases"/>
    <property type="match status" value="1"/>
</dbReference>
<evidence type="ECO:0000313" key="6">
    <source>
        <dbReference type="Proteomes" id="UP000515237"/>
    </source>
</evidence>
<dbReference type="Pfam" id="PF00246">
    <property type="entry name" value="Peptidase_M14"/>
    <property type="match status" value="1"/>
</dbReference>
<comment type="cofactor">
    <cofactor evidence="1">
        <name>Zn(2+)</name>
        <dbReference type="ChEBI" id="CHEBI:29105"/>
    </cofactor>
</comment>
<dbReference type="KEGG" id="aswu:HUW51_17720"/>
<dbReference type="GO" id="GO:0006508">
    <property type="term" value="P:proteolysis"/>
    <property type="evidence" value="ECO:0007669"/>
    <property type="project" value="InterPro"/>
</dbReference>
<feature type="chain" id="PRO_5028833293" evidence="3">
    <location>
        <begin position="19"/>
        <end position="578"/>
    </location>
</feature>
<protein>
    <submittedName>
        <fullName evidence="5">M14 family metallopeptidase</fullName>
    </submittedName>
</protein>
<proteinExistence type="inferred from homology"/>
<keyword evidence="6" id="KW-1185">Reference proteome</keyword>
<dbReference type="Gene3D" id="3.40.630.10">
    <property type="entry name" value="Zn peptidases"/>
    <property type="match status" value="1"/>
</dbReference>
<feature type="domain" description="Peptidase M14" evidence="4">
    <location>
        <begin position="41"/>
        <end position="177"/>
    </location>
</feature>
<dbReference type="GO" id="GO:0008270">
    <property type="term" value="F:zinc ion binding"/>
    <property type="evidence" value="ECO:0007669"/>
    <property type="project" value="InterPro"/>
</dbReference>
<dbReference type="RefSeq" id="WP_185270954.1">
    <property type="nucleotide sequence ID" value="NZ_CP055156.1"/>
</dbReference>
<keyword evidence="3" id="KW-0732">Signal</keyword>
<gene>
    <name evidence="5" type="ORF">HUW51_17720</name>
</gene>
<evidence type="ECO:0000256" key="3">
    <source>
        <dbReference type="SAM" id="SignalP"/>
    </source>
</evidence>
<sequence length="578" mass="66949">MILTLLSLLLQITPLSNAGNWLTPYEKSLGTKTATYSECIRYYQQLDNAYDEFKMEEYGSTDSGKPLHLAVLSLDKDFNPISVRRKNKRIILIQNGIHPGEPEGIDASMMLARDYLQKKELRAYLKDVVVLFIPIYNVDGSLNRNRHSRANQDGPESYGFRGNARNLDLNRDYIKNTSRNAQSFTVLFREWQPDVFVDTHTSNGADYQHTMTLIATQKDKLQAPLRDYLTTQLLPQLYGQMQKRQWPMSPYVDSKGESPDTGLVGFLETPRYSTGYTALFNTIGFITETHMLKPFPNRVQAQYAFLDILIRIVQQDAGKIAAARKKADQDVLLQKQFAISWQLDTTAVDTITFLGYAAKHKPSEVSGLSRLYYDRNTPFSKKINYYNTFRPETTITKPIAYVVPQAWEEVIDRLRLNHVKMRTLRRDTSFTAEVYYIADYKTSSRPYEGHYLHSGVQVRTEKQKLHYFAGDYLILTNQPASRFLVETLEPQATDSYFNWGFFDEILQQKEYFSSYVFEDIAAQLLRENQNLKKQLQDYLASNPEAAKNGQAQLDFIYRHSPYYEKSHLRYPITRIGEK</sequence>
<dbReference type="InterPro" id="IPR000834">
    <property type="entry name" value="Peptidase_M14"/>
</dbReference>
<name>A0A7G7GBE0_9BACT</name>